<dbReference type="PANTHER" id="PTHR38100">
    <property type="entry name" value="HIGH FREQUENCY LYSOGENIZATION PROTEIN HFLD"/>
    <property type="match status" value="1"/>
</dbReference>
<dbReference type="Gene3D" id="1.10.3890.10">
    <property type="entry name" value="HflD-like"/>
    <property type="match status" value="1"/>
</dbReference>
<dbReference type="InterPro" id="IPR007451">
    <property type="entry name" value="HflD"/>
</dbReference>
<dbReference type="Proteomes" id="UP000006334">
    <property type="component" value="Unassembled WGS sequence"/>
</dbReference>
<accession>K6XSC4</accession>
<dbReference type="STRING" id="1127673.GLIP_1958"/>
<comment type="caution">
    <text evidence="5">The sequence shown here is derived from an EMBL/GenBank/DDBJ whole genome shotgun (WGS) entry which is preliminary data.</text>
</comment>
<evidence type="ECO:0000256" key="3">
    <source>
        <dbReference type="ARBA" id="ARBA00023136"/>
    </source>
</evidence>
<dbReference type="Pfam" id="PF04356">
    <property type="entry name" value="DUF489"/>
    <property type="match status" value="1"/>
</dbReference>
<dbReference type="OrthoDB" id="9788031at2"/>
<proteinExistence type="inferred from homology"/>
<keyword evidence="3 4" id="KW-0472">Membrane</keyword>
<dbReference type="eggNOG" id="COG2915">
    <property type="taxonomic scope" value="Bacteria"/>
</dbReference>
<dbReference type="GO" id="GO:0005737">
    <property type="term" value="C:cytoplasm"/>
    <property type="evidence" value="ECO:0007669"/>
    <property type="project" value="UniProtKB-SubCell"/>
</dbReference>
<sequence length="210" mass="23172">MDSEQQKIVALAGVCQAAALVQSVARKGEADNTAFKANINSLILTDTQSTIEVYGSIENLEIGLVTLISQLSNAPLQKDAEVTRYIASILGLERKLKKSPSKLSELSKRIEQIQRQTAHLDLFDDQMISNLASIYSDVISPLGTKIQIAGVPAQLKQNTNQHKVRALLLSGLRSAVLWRQLGGKRRQILFNRKSIVTNALTLQRSINHFQ</sequence>
<dbReference type="AlphaFoldDB" id="K6XSC4"/>
<protein>
    <recommendedName>
        <fullName evidence="4">High frequency lysogenization protein HflD homolog</fullName>
    </recommendedName>
</protein>
<dbReference type="InterPro" id="IPR035932">
    <property type="entry name" value="HflD-like_sf"/>
</dbReference>
<comment type="subcellular location">
    <subcellularLocation>
        <location evidence="4">Cytoplasm</location>
    </subcellularLocation>
    <subcellularLocation>
        <location evidence="4">Cell membrane</location>
        <topology evidence="4">Peripheral membrane protein</topology>
        <orientation evidence="4">Cytoplasmic side</orientation>
    </subcellularLocation>
</comment>
<dbReference type="EMBL" id="BAEN01000038">
    <property type="protein sequence ID" value="GAC14586.1"/>
    <property type="molecule type" value="Genomic_DNA"/>
</dbReference>
<keyword evidence="2 4" id="KW-0963">Cytoplasm</keyword>
<evidence type="ECO:0000256" key="1">
    <source>
        <dbReference type="ARBA" id="ARBA00022475"/>
    </source>
</evidence>
<reference evidence="5 6" key="1">
    <citation type="journal article" date="2017" name="Antonie Van Leeuwenhoek">
        <title>Rhizobium rhizosphaerae sp. nov., a novel species isolated from rice rhizosphere.</title>
        <authorList>
            <person name="Zhao J.J."/>
            <person name="Zhang J."/>
            <person name="Zhang R.J."/>
            <person name="Zhang C.W."/>
            <person name="Yin H.Q."/>
            <person name="Zhang X.X."/>
        </authorList>
    </citation>
    <scope>NUCLEOTIDE SEQUENCE [LARGE SCALE GENOMIC DNA]</scope>
    <source>
        <strain evidence="5 6">E3</strain>
    </source>
</reference>
<dbReference type="GO" id="GO:0005886">
    <property type="term" value="C:plasma membrane"/>
    <property type="evidence" value="ECO:0007669"/>
    <property type="project" value="UniProtKB-SubCell"/>
</dbReference>
<evidence type="ECO:0000313" key="5">
    <source>
        <dbReference type="EMBL" id="GAC14586.1"/>
    </source>
</evidence>
<evidence type="ECO:0000256" key="4">
    <source>
        <dbReference type="HAMAP-Rule" id="MF_00695"/>
    </source>
</evidence>
<name>K6XSC4_9ALTE</name>
<evidence type="ECO:0000256" key="2">
    <source>
        <dbReference type="ARBA" id="ARBA00022490"/>
    </source>
</evidence>
<keyword evidence="1 4" id="KW-1003">Cell membrane</keyword>
<dbReference type="HAMAP" id="MF_00695">
    <property type="entry name" value="HflD_protein"/>
    <property type="match status" value="1"/>
</dbReference>
<dbReference type="PANTHER" id="PTHR38100:SF1">
    <property type="entry name" value="HIGH FREQUENCY LYSOGENIZATION PROTEIN HFLD"/>
    <property type="match status" value="1"/>
</dbReference>
<dbReference type="NCBIfam" id="NF001248">
    <property type="entry name" value="PRK00218.1-4"/>
    <property type="match status" value="1"/>
</dbReference>
<evidence type="ECO:0000313" key="6">
    <source>
        <dbReference type="Proteomes" id="UP000006334"/>
    </source>
</evidence>
<dbReference type="SUPFAM" id="SSF101322">
    <property type="entry name" value="YcfC-like"/>
    <property type="match status" value="1"/>
</dbReference>
<gene>
    <name evidence="4 5" type="primary">hflD</name>
    <name evidence="5" type="ORF">GLIP_1958</name>
</gene>
<comment type="similarity">
    <text evidence="4">Belongs to the HflD family.</text>
</comment>
<dbReference type="RefSeq" id="WP_008844402.1">
    <property type="nucleotide sequence ID" value="NZ_BAEN01000038.1"/>
</dbReference>
<organism evidence="5 6">
    <name type="scientific">Aliiglaciecola lipolytica E3</name>
    <dbReference type="NCBI Taxonomy" id="1127673"/>
    <lineage>
        <taxon>Bacteria</taxon>
        <taxon>Pseudomonadati</taxon>
        <taxon>Pseudomonadota</taxon>
        <taxon>Gammaproteobacteria</taxon>
        <taxon>Alteromonadales</taxon>
        <taxon>Alteromonadaceae</taxon>
        <taxon>Aliiglaciecola</taxon>
    </lineage>
</organism>
<keyword evidence="6" id="KW-1185">Reference proteome</keyword>
<dbReference type="NCBIfam" id="NF001246">
    <property type="entry name" value="PRK00218.1-2"/>
    <property type="match status" value="1"/>
</dbReference>